<evidence type="ECO:0000313" key="2">
    <source>
        <dbReference type="EMBL" id="KAE9329239.1"/>
    </source>
</evidence>
<name>A0A6G0RCI0_9STRA</name>
<proteinExistence type="predicted"/>
<dbReference type="EMBL" id="QXFY01001071">
    <property type="protein sequence ID" value="KAE9329239.1"/>
    <property type="molecule type" value="Genomic_DNA"/>
</dbReference>
<evidence type="ECO:0000313" key="3">
    <source>
        <dbReference type="Proteomes" id="UP000486351"/>
    </source>
</evidence>
<evidence type="ECO:0000256" key="1">
    <source>
        <dbReference type="SAM" id="MobiDB-lite"/>
    </source>
</evidence>
<organism evidence="2 3">
    <name type="scientific">Phytophthora fragariae</name>
    <dbReference type="NCBI Taxonomy" id="53985"/>
    <lineage>
        <taxon>Eukaryota</taxon>
        <taxon>Sar</taxon>
        <taxon>Stramenopiles</taxon>
        <taxon>Oomycota</taxon>
        <taxon>Peronosporomycetes</taxon>
        <taxon>Peronosporales</taxon>
        <taxon>Peronosporaceae</taxon>
        <taxon>Phytophthora</taxon>
    </lineage>
</organism>
<sequence>MLVAQGLGRVLDLLVELGLHALPGHEYESWGVKVGLGGVVVLMIAVNYGTVEEGGSSLGEIWALNSTLVKIDALLAPLSLSCRLWRCNENNLSERFLLELARDGYASWCLALEEQEQAERLSEAFWHMDGREDAPRAPVRTRCGLQAERRALKAKLRDTMEPPLRQDAAATEEPKSRIGRQKGRNFEAGEEIQLCNAYLSIGKDSSVGTGQSAAKFWERLTNYYNEHRPAGADH</sequence>
<dbReference type="AlphaFoldDB" id="A0A6G0RCI0"/>
<comment type="caution">
    <text evidence="2">The sequence shown here is derived from an EMBL/GenBank/DDBJ whole genome shotgun (WGS) entry which is preliminary data.</text>
</comment>
<accession>A0A6G0RCI0</accession>
<feature type="region of interest" description="Disordered" evidence="1">
    <location>
        <begin position="157"/>
        <end position="183"/>
    </location>
</feature>
<reference evidence="2 3" key="1">
    <citation type="submission" date="2018-09" db="EMBL/GenBank/DDBJ databases">
        <title>Genomic investigation of the strawberry pathogen Phytophthora fragariae indicates pathogenicity is determined by transcriptional variation in three key races.</title>
        <authorList>
            <person name="Adams T.M."/>
            <person name="Armitage A.D."/>
            <person name="Sobczyk M.K."/>
            <person name="Bates H.J."/>
            <person name="Dunwell J.M."/>
            <person name="Nellist C.F."/>
            <person name="Harrison R.J."/>
        </authorList>
    </citation>
    <scope>NUCLEOTIDE SEQUENCE [LARGE SCALE GENOMIC DNA]</scope>
    <source>
        <strain evidence="2 3">NOV-77</strain>
    </source>
</reference>
<dbReference type="Proteomes" id="UP000486351">
    <property type="component" value="Unassembled WGS sequence"/>
</dbReference>
<gene>
    <name evidence="2" type="ORF">PF008_g15988</name>
</gene>
<dbReference type="PANTHER" id="PTHR45125">
    <property type="entry name" value="F21J9.4-RELATED"/>
    <property type="match status" value="1"/>
</dbReference>
<protein>
    <submittedName>
        <fullName evidence="2">Uncharacterized protein</fullName>
    </submittedName>
</protein>